<comment type="caution">
    <text evidence="1">The sequence shown here is derived from an EMBL/GenBank/DDBJ whole genome shotgun (WGS) entry which is preliminary data.</text>
</comment>
<proteinExistence type="predicted"/>
<dbReference type="EMBL" id="JAHRHY010000013">
    <property type="protein sequence ID" value="KAG9064560.1"/>
    <property type="molecule type" value="Genomic_DNA"/>
</dbReference>
<keyword evidence="2" id="KW-1185">Reference proteome</keyword>
<reference evidence="1" key="1">
    <citation type="submission" date="2021-06" db="EMBL/GenBank/DDBJ databases">
        <title>Genome Sequence of Mortierella hyaline Strain SCG-10, a Cold-Adapted, Nitrate-Reducing Fungus Isolated from Soil in Minnesota, USA.</title>
        <authorList>
            <person name="Aldossari N."/>
        </authorList>
    </citation>
    <scope>NUCLEOTIDE SEQUENCE</scope>
    <source>
        <strain evidence="1">SCG-10</strain>
    </source>
</reference>
<sequence>MSSNTNAGQCWKFPASIISKRTSNPIRTIVYHIKAVGDKVTHPEAPLVTQDVILTSGWAGALDMCIGVL</sequence>
<evidence type="ECO:0000313" key="2">
    <source>
        <dbReference type="Proteomes" id="UP000707451"/>
    </source>
</evidence>
<dbReference type="OrthoDB" id="7042322at2759"/>
<accession>A0A9P7XNI2</accession>
<gene>
    <name evidence="1" type="ORF">KI688_002818</name>
</gene>
<evidence type="ECO:0000313" key="1">
    <source>
        <dbReference type="EMBL" id="KAG9064560.1"/>
    </source>
</evidence>
<dbReference type="AlphaFoldDB" id="A0A9P7XNI2"/>
<protein>
    <submittedName>
        <fullName evidence="1">Uncharacterized protein</fullName>
    </submittedName>
</protein>
<dbReference type="Proteomes" id="UP000707451">
    <property type="component" value="Unassembled WGS sequence"/>
</dbReference>
<organism evidence="1 2">
    <name type="scientific">Linnemannia hyalina</name>
    <dbReference type="NCBI Taxonomy" id="64524"/>
    <lineage>
        <taxon>Eukaryota</taxon>
        <taxon>Fungi</taxon>
        <taxon>Fungi incertae sedis</taxon>
        <taxon>Mucoromycota</taxon>
        <taxon>Mortierellomycotina</taxon>
        <taxon>Mortierellomycetes</taxon>
        <taxon>Mortierellales</taxon>
        <taxon>Mortierellaceae</taxon>
        <taxon>Linnemannia</taxon>
    </lineage>
</organism>
<name>A0A9P7XNI2_9FUNG</name>